<feature type="compositionally biased region" description="Basic and acidic residues" evidence="1">
    <location>
        <begin position="47"/>
        <end position="61"/>
    </location>
</feature>
<sequence>MMRRLQQIVAQEQKVEPHQHPNTSQSESESLLLSAEENIFNKNSATRKKETAGGRKRERNATNHHHHHNCKHKNITLAVREVSERSLGDIRQGLIQLRWLTLFQDEEKEKDGTAERTETEHLLRSVLEKSKLNLLEPDASFNRHPNNNSNTSQKADVHVISSTDSEDEDTKPNKKAKLETKLAKPPSSSLSIEDLLEGGLTPSSSSAPERKKLKHVVVGYRDTLLNLSHAVGRLLTQQYTLKEVLTYNISQHTAPQFYKILEYAIQNLYLYFGEESSTSLAAYDRCLLEGSVADASRGNLSSHTNLWTTSGRQEEEELVSIPSQLAYMSLVVFDLNYRYQHPHVSYASDNNQIIIIRMVIRNRVVYSC</sequence>
<name>A0A7G2CGJ2_9TRYP</name>
<feature type="compositionally biased region" description="Low complexity" evidence="1">
    <location>
        <begin position="26"/>
        <end position="37"/>
    </location>
</feature>
<accession>A0A7G2CGJ2</accession>
<organism evidence="2 3">
    <name type="scientific">Angomonas deanei</name>
    <dbReference type="NCBI Taxonomy" id="59799"/>
    <lineage>
        <taxon>Eukaryota</taxon>
        <taxon>Discoba</taxon>
        <taxon>Euglenozoa</taxon>
        <taxon>Kinetoplastea</taxon>
        <taxon>Metakinetoplastina</taxon>
        <taxon>Trypanosomatida</taxon>
        <taxon>Trypanosomatidae</taxon>
        <taxon>Strigomonadinae</taxon>
        <taxon>Angomonas</taxon>
    </lineage>
</organism>
<keyword evidence="3" id="KW-1185">Reference proteome</keyword>
<dbReference type="AlphaFoldDB" id="A0A7G2CGJ2"/>
<evidence type="ECO:0000256" key="1">
    <source>
        <dbReference type="SAM" id="MobiDB-lite"/>
    </source>
</evidence>
<protein>
    <submittedName>
        <fullName evidence="2">Uncharacterized protein</fullName>
    </submittedName>
</protein>
<feature type="compositionally biased region" description="Polar residues" evidence="1">
    <location>
        <begin position="143"/>
        <end position="154"/>
    </location>
</feature>
<dbReference type="VEuPathDB" id="TriTrypDB:ADEAN_000564400"/>
<reference evidence="2 3" key="1">
    <citation type="submission" date="2020-08" db="EMBL/GenBank/DDBJ databases">
        <authorList>
            <person name="Newling K."/>
            <person name="Davey J."/>
            <person name="Forrester S."/>
        </authorList>
    </citation>
    <scope>NUCLEOTIDE SEQUENCE [LARGE SCALE GENOMIC DNA]</scope>
    <source>
        <strain evidence="3">Crithidia deanei Carvalho (ATCC PRA-265)</strain>
    </source>
</reference>
<evidence type="ECO:0000313" key="3">
    <source>
        <dbReference type="Proteomes" id="UP000515908"/>
    </source>
</evidence>
<dbReference type="EMBL" id="LR877154">
    <property type="protein sequence ID" value="CAD2218157.1"/>
    <property type="molecule type" value="Genomic_DNA"/>
</dbReference>
<proteinExistence type="predicted"/>
<evidence type="ECO:0000313" key="2">
    <source>
        <dbReference type="EMBL" id="CAD2218157.1"/>
    </source>
</evidence>
<feature type="region of interest" description="Disordered" evidence="1">
    <location>
        <begin position="138"/>
        <end position="185"/>
    </location>
</feature>
<dbReference type="Proteomes" id="UP000515908">
    <property type="component" value="Chromosome 10"/>
</dbReference>
<feature type="compositionally biased region" description="Basic and acidic residues" evidence="1">
    <location>
        <begin position="170"/>
        <end position="182"/>
    </location>
</feature>
<gene>
    <name evidence="2" type="ORF">ADEAN_000564400</name>
</gene>
<feature type="region of interest" description="Disordered" evidence="1">
    <location>
        <begin position="1"/>
        <end position="70"/>
    </location>
</feature>